<dbReference type="Proteomes" id="UP000285655">
    <property type="component" value="Unassembled WGS sequence"/>
</dbReference>
<protein>
    <submittedName>
        <fullName evidence="2">Uncharacterized protein</fullName>
    </submittedName>
</protein>
<name>A0A419DFK4_9BACT</name>
<proteinExistence type="predicted"/>
<evidence type="ECO:0000313" key="3">
    <source>
        <dbReference type="Proteomes" id="UP000285655"/>
    </source>
</evidence>
<sequence>MRVTAITSSLKYLFINPVYIKILGWKEAKRQKEKGRPRLAPRSYCCLTYKKEAVIDSHLECLYVELRPIANILFFFFSITSSLLCFHRALYKLTFREENPGSFDVGTLLIDTKLRVSP</sequence>
<comment type="caution">
    <text evidence="2">The sequence shown here is derived from an EMBL/GenBank/DDBJ whole genome shotgun (WGS) entry which is preliminary data.</text>
</comment>
<keyword evidence="1" id="KW-1133">Transmembrane helix</keyword>
<reference evidence="2 3" key="1">
    <citation type="journal article" date="2017" name="ISME J.">
        <title>Energy and carbon metabolisms in a deep terrestrial subsurface fluid microbial community.</title>
        <authorList>
            <person name="Momper L."/>
            <person name="Jungbluth S.P."/>
            <person name="Lee M.D."/>
            <person name="Amend J.P."/>
        </authorList>
    </citation>
    <scope>NUCLEOTIDE SEQUENCE [LARGE SCALE GENOMIC DNA]</scope>
    <source>
        <strain evidence="2">SURF_29</strain>
    </source>
</reference>
<keyword evidence="1" id="KW-0472">Membrane</keyword>
<keyword evidence="1" id="KW-0812">Transmembrane</keyword>
<dbReference type="EMBL" id="QZJW01000008">
    <property type="protein sequence ID" value="RJO61872.1"/>
    <property type="molecule type" value="Genomic_DNA"/>
</dbReference>
<feature type="transmembrane region" description="Helical" evidence="1">
    <location>
        <begin position="69"/>
        <end position="86"/>
    </location>
</feature>
<accession>A0A419DFK4</accession>
<dbReference type="AlphaFoldDB" id="A0A419DFK4"/>
<evidence type="ECO:0000313" key="2">
    <source>
        <dbReference type="EMBL" id="RJO61872.1"/>
    </source>
</evidence>
<evidence type="ECO:0000256" key="1">
    <source>
        <dbReference type="SAM" id="Phobius"/>
    </source>
</evidence>
<organism evidence="2 3">
    <name type="scientific">candidate division WS5 bacterium</name>
    <dbReference type="NCBI Taxonomy" id="2093353"/>
    <lineage>
        <taxon>Bacteria</taxon>
        <taxon>candidate division WS5</taxon>
    </lineage>
</organism>
<gene>
    <name evidence="2" type="ORF">C4544_01625</name>
</gene>